<dbReference type="SUPFAM" id="SSF53244">
    <property type="entry name" value="MurD-like peptide ligases, peptide-binding domain"/>
    <property type="match status" value="1"/>
</dbReference>
<proteinExistence type="inferred from homology"/>
<keyword evidence="10" id="KW-1185">Reference proteome</keyword>
<evidence type="ECO:0000256" key="6">
    <source>
        <dbReference type="PIRSR" id="PIRSR600821-50"/>
    </source>
</evidence>
<dbReference type="RefSeq" id="WP_162844650.1">
    <property type="nucleotide sequence ID" value="NZ_FOIR01000001.1"/>
</dbReference>
<dbReference type="STRING" id="1267423.SAMN05216290_0435"/>
<dbReference type="InterPro" id="IPR011079">
    <property type="entry name" value="Ala_racemase_C"/>
</dbReference>
<dbReference type="AlphaFoldDB" id="A0A1I0MIN2"/>
<dbReference type="Gene3D" id="2.40.37.10">
    <property type="entry name" value="Lyase, Ornithine Decarboxylase, Chain A, domain 1"/>
    <property type="match status" value="1"/>
</dbReference>
<sequence length="808" mass="90711">MQLKELARIIGGTFNNSPENTEVNHISIDSRTILGLPNEVFFAISGQQHNAHDFIPELIEKGIKFFVVEEHLHTEKTATFIKVNSTVDAFQKLAQFKRQQFNGNVIGITGSNGKTIVKEWLSTLLSTGSKVLKSPKSYNSQLGVPLSVWPIDNSYQIGIFEAGISQPNEMEKLGQIIQPTIGIFTNIGSAHGEHFESQTQKIQEKLKLFRNTELLIYCRDHQLVHEQIEATYCCNSLNWGINTDSDIPVRITGKKLQVSFLGKDYAFELPFTDTASVENLCHCIVASLHIGLSQAQISDGIRKLKSVKMRLSLKRGLRNNYLIDDSYNNDFEGLKLALDFMEQQKLKEDRVVILTDFVQTKADAQFYQQVNELLKLKKVAQLYAIGPALSAAKAQFGARATFYEDTRAFLKSDVLEELEDKLILVKGSRKFGLERVMHRLVEKIHKTVLEVSLESIAHNLKVFRGFLKPETKVMAMVKAFAYGAGSIEIARLLEFHGVDYLAVAYTDEAITLRNNGIDLPMMVMNATLDDPATLMKYQLEPEIYSINQLKAYLKKYKRAQQKLPAHLIVNTGMNRLGINPSELAALKEVIAQTEWLEIKSIFTHLAASDDLGERDFTLKQIETFNQFSAELSAHLDHEPMKHVLNSAGIVHYPEHQYNMVRLGIGLHGLEADGIRKGSLRLPAQLKTLVSQIRTVKQGETIGYGRKGKAEKEMRIATIAIGYADGYLRIFGNGNAYVSINGQQARTIGNVCMDMTMVDVTGLNVTEGDEVIVFGEQPTINDLAKWANTIPYEILTNVSTRVQRIFHTD</sequence>
<dbReference type="GO" id="GO:0008784">
    <property type="term" value="F:alanine racemase activity"/>
    <property type="evidence" value="ECO:0007669"/>
    <property type="project" value="UniProtKB-UniRule"/>
</dbReference>
<dbReference type="InterPro" id="IPR029066">
    <property type="entry name" value="PLP-binding_barrel"/>
</dbReference>
<evidence type="ECO:0000259" key="8">
    <source>
        <dbReference type="SMART" id="SM01005"/>
    </source>
</evidence>
<comment type="pathway">
    <text evidence="5">Amino-acid biosynthesis; D-alanine biosynthesis; D-alanine from L-alanine: step 1/1.</text>
</comment>
<organism evidence="9 10">
    <name type="scientific">Roseivirga pacifica</name>
    <dbReference type="NCBI Taxonomy" id="1267423"/>
    <lineage>
        <taxon>Bacteria</taxon>
        <taxon>Pseudomonadati</taxon>
        <taxon>Bacteroidota</taxon>
        <taxon>Cytophagia</taxon>
        <taxon>Cytophagales</taxon>
        <taxon>Roseivirgaceae</taxon>
        <taxon>Roseivirga</taxon>
    </lineage>
</organism>
<dbReference type="InterPro" id="IPR000821">
    <property type="entry name" value="Ala_racemase"/>
</dbReference>
<dbReference type="UniPathway" id="UPA00042">
    <property type="reaction ID" value="UER00497"/>
</dbReference>
<accession>A0A1I0MIN2</accession>
<dbReference type="InterPro" id="IPR009006">
    <property type="entry name" value="Ala_racemase/Decarboxylase_C"/>
</dbReference>
<feature type="binding site" evidence="5 7">
    <location>
        <position position="575"/>
    </location>
    <ligand>
        <name>substrate</name>
    </ligand>
</feature>
<dbReference type="GO" id="GO:0005524">
    <property type="term" value="F:ATP binding"/>
    <property type="evidence" value="ECO:0007669"/>
    <property type="project" value="InterPro"/>
</dbReference>
<evidence type="ECO:0000256" key="5">
    <source>
        <dbReference type="HAMAP-Rule" id="MF_01201"/>
    </source>
</evidence>
<evidence type="ECO:0000256" key="1">
    <source>
        <dbReference type="ARBA" id="ARBA00000316"/>
    </source>
</evidence>
<dbReference type="GO" id="GO:0016881">
    <property type="term" value="F:acid-amino acid ligase activity"/>
    <property type="evidence" value="ECO:0007669"/>
    <property type="project" value="InterPro"/>
</dbReference>
<evidence type="ECO:0000313" key="9">
    <source>
        <dbReference type="EMBL" id="SEV88197.1"/>
    </source>
</evidence>
<dbReference type="InterPro" id="IPR013221">
    <property type="entry name" value="Mur_ligase_cen"/>
</dbReference>
<comment type="catalytic activity">
    <reaction evidence="1 5">
        <text>L-alanine = D-alanine</text>
        <dbReference type="Rhea" id="RHEA:20249"/>
        <dbReference type="ChEBI" id="CHEBI:57416"/>
        <dbReference type="ChEBI" id="CHEBI:57972"/>
        <dbReference type="EC" id="5.1.1.1"/>
    </reaction>
</comment>
<dbReference type="Gene3D" id="3.90.190.20">
    <property type="entry name" value="Mur ligase, C-terminal domain"/>
    <property type="match status" value="1"/>
</dbReference>
<evidence type="ECO:0000313" key="10">
    <source>
        <dbReference type="Proteomes" id="UP000199437"/>
    </source>
</evidence>
<dbReference type="EC" id="5.1.1.1" evidence="5"/>
<protein>
    <recommendedName>
        <fullName evidence="5">Alanine racemase</fullName>
        <ecNumber evidence="5">5.1.1.1</ecNumber>
    </recommendedName>
</protein>
<comment type="similarity">
    <text evidence="5">Belongs to the alanine racemase family.</text>
</comment>
<keyword evidence="4 5" id="KW-0413">Isomerase</keyword>
<dbReference type="PANTHER" id="PTHR30511">
    <property type="entry name" value="ALANINE RACEMASE"/>
    <property type="match status" value="1"/>
</dbReference>
<feature type="modified residue" description="N6-(pyridoxal phosphate)lysine" evidence="5 6">
    <location>
        <position position="478"/>
    </location>
</feature>
<dbReference type="SMART" id="SM01005">
    <property type="entry name" value="Ala_racemase_C"/>
    <property type="match status" value="1"/>
</dbReference>
<dbReference type="Pfam" id="PF01168">
    <property type="entry name" value="Ala_racemase_N"/>
    <property type="match status" value="1"/>
</dbReference>
<comment type="cofactor">
    <cofactor evidence="2 5 6">
        <name>pyridoxal 5'-phosphate</name>
        <dbReference type="ChEBI" id="CHEBI:597326"/>
    </cofactor>
</comment>
<dbReference type="InterPro" id="IPR001608">
    <property type="entry name" value="Ala_racemase_N"/>
</dbReference>
<dbReference type="EMBL" id="FOIR01000001">
    <property type="protein sequence ID" value="SEV88197.1"/>
    <property type="molecule type" value="Genomic_DNA"/>
</dbReference>
<feature type="active site" description="Proton acceptor; specific for D-alanine" evidence="5">
    <location>
        <position position="478"/>
    </location>
</feature>
<evidence type="ECO:0000256" key="7">
    <source>
        <dbReference type="PIRSR" id="PIRSR600821-52"/>
    </source>
</evidence>
<dbReference type="InterPro" id="IPR036565">
    <property type="entry name" value="Mur-like_cat_sf"/>
</dbReference>
<dbReference type="HAMAP" id="MF_01201">
    <property type="entry name" value="Ala_racemase"/>
    <property type="match status" value="1"/>
</dbReference>
<dbReference type="InterPro" id="IPR000713">
    <property type="entry name" value="Mur_ligase_N"/>
</dbReference>
<dbReference type="CDD" id="cd00430">
    <property type="entry name" value="PLPDE_III_AR"/>
    <property type="match status" value="1"/>
</dbReference>
<dbReference type="FunFam" id="3.20.20.10:FF:000002">
    <property type="entry name" value="Alanine racemase"/>
    <property type="match status" value="1"/>
</dbReference>
<dbReference type="Pfam" id="PF00842">
    <property type="entry name" value="Ala_racemase_C"/>
    <property type="match status" value="1"/>
</dbReference>
<dbReference type="SUPFAM" id="SSF51419">
    <property type="entry name" value="PLP-binding barrel"/>
    <property type="match status" value="1"/>
</dbReference>
<dbReference type="PRINTS" id="PR00992">
    <property type="entry name" value="ALARACEMASE"/>
</dbReference>
<dbReference type="Gene3D" id="3.40.1190.10">
    <property type="entry name" value="Mur-like, catalytic domain"/>
    <property type="match status" value="1"/>
</dbReference>
<reference evidence="10" key="1">
    <citation type="submission" date="2016-10" db="EMBL/GenBank/DDBJ databases">
        <authorList>
            <person name="Varghese N."/>
            <person name="Submissions S."/>
        </authorList>
    </citation>
    <scope>NUCLEOTIDE SEQUENCE [LARGE SCALE GENOMIC DNA]</scope>
    <source>
        <strain evidence="10">CGMCC 1.12402</strain>
    </source>
</reference>
<dbReference type="GO" id="GO:0005829">
    <property type="term" value="C:cytosol"/>
    <property type="evidence" value="ECO:0007669"/>
    <property type="project" value="TreeGrafter"/>
</dbReference>
<feature type="active site" description="Proton acceptor; specific for L-alanine" evidence="5">
    <location>
        <position position="703"/>
    </location>
</feature>
<feature type="domain" description="Alanine racemase C-terminal" evidence="8">
    <location>
        <begin position="682"/>
        <end position="806"/>
    </location>
</feature>
<comment type="function">
    <text evidence="5">Catalyzes the interconversion of L-alanine and D-alanine. May also act on other amino acids.</text>
</comment>
<dbReference type="NCBIfam" id="NF008897">
    <property type="entry name" value="PRK11930.1"/>
    <property type="match status" value="1"/>
</dbReference>
<dbReference type="Pfam" id="PF01225">
    <property type="entry name" value="Mur_ligase"/>
    <property type="match status" value="1"/>
</dbReference>
<name>A0A1I0MIN2_9BACT</name>
<dbReference type="SUPFAM" id="SSF50621">
    <property type="entry name" value="Alanine racemase C-terminal domain-like"/>
    <property type="match status" value="1"/>
</dbReference>
<evidence type="ECO:0000256" key="3">
    <source>
        <dbReference type="ARBA" id="ARBA00022898"/>
    </source>
</evidence>
<dbReference type="Gene3D" id="3.40.1390.10">
    <property type="entry name" value="MurE/MurF, N-terminal domain"/>
    <property type="match status" value="1"/>
</dbReference>
<dbReference type="SUPFAM" id="SSF53623">
    <property type="entry name" value="MurD-like peptide ligases, catalytic domain"/>
    <property type="match status" value="1"/>
</dbReference>
<dbReference type="GeneID" id="99985196"/>
<evidence type="ECO:0000256" key="4">
    <source>
        <dbReference type="ARBA" id="ARBA00023235"/>
    </source>
</evidence>
<dbReference type="Pfam" id="PF08245">
    <property type="entry name" value="Mur_ligase_M"/>
    <property type="match status" value="1"/>
</dbReference>
<feature type="binding site" evidence="5 7">
    <location>
        <position position="752"/>
    </location>
    <ligand>
        <name>substrate</name>
    </ligand>
</feature>
<evidence type="ECO:0000256" key="2">
    <source>
        <dbReference type="ARBA" id="ARBA00001933"/>
    </source>
</evidence>
<dbReference type="InterPro" id="IPR035911">
    <property type="entry name" value="MurE/MurF_N"/>
</dbReference>
<keyword evidence="3 5" id="KW-0663">Pyridoxal phosphate</keyword>
<dbReference type="Gene3D" id="3.20.20.10">
    <property type="entry name" value="Alanine racemase"/>
    <property type="match status" value="1"/>
</dbReference>
<dbReference type="SUPFAM" id="SSF63418">
    <property type="entry name" value="MurE/MurF N-terminal domain"/>
    <property type="match status" value="1"/>
</dbReference>
<dbReference type="NCBIfam" id="TIGR00492">
    <property type="entry name" value="alr"/>
    <property type="match status" value="1"/>
</dbReference>
<dbReference type="InterPro" id="IPR036615">
    <property type="entry name" value="Mur_ligase_C_dom_sf"/>
</dbReference>
<dbReference type="GO" id="GO:0030170">
    <property type="term" value="F:pyridoxal phosphate binding"/>
    <property type="evidence" value="ECO:0007669"/>
    <property type="project" value="UniProtKB-UniRule"/>
</dbReference>
<gene>
    <name evidence="9" type="ORF">SAMN05216290_0435</name>
</gene>
<dbReference type="Proteomes" id="UP000199437">
    <property type="component" value="Unassembled WGS sequence"/>
</dbReference>
<dbReference type="GO" id="GO:0030632">
    <property type="term" value="P:D-alanine biosynthetic process"/>
    <property type="evidence" value="ECO:0007669"/>
    <property type="project" value="UniProtKB-UniRule"/>
</dbReference>
<dbReference type="PANTHER" id="PTHR30511:SF0">
    <property type="entry name" value="ALANINE RACEMASE, CATABOLIC-RELATED"/>
    <property type="match status" value="1"/>
</dbReference>